<dbReference type="GO" id="GO:0009421">
    <property type="term" value="C:bacterial-type flagellum filament cap"/>
    <property type="evidence" value="ECO:0007669"/>
    <property type="project" value="InterPro"/>
</dbReference>
<dbReference type="InterPro" id="IPR040026">
    <property type="entry name" value="FliD"/>
</dbReference>
<dbReference type="GO" id="GO:0071973">
    <property type="term" value="P:bacterial-type flagellum-dependent cell motility"/>
    <property type="evidence" value="ECO:0007669"/>
    <property type="project" value="TreeGrafter"/>
</dbReference>
<feature type="domain" description="Flagellar hook-associated protein 2 C-terminal" evidence="7">
    <location>
        <begin position="224"/>
        <end position="413"/>
    </location>
</feature>
<dbReference type="RefSeq" id="WP_155452042.1">
    <property type="nucleotide sequence ID" value="NZ_WNKX01000001.1"/>
</dbReference>
<keyword evidence="4 5" id="KW-0975">Bacterial flagellum</keyword>
<comment type="caution">
    <text evidence="8">The sequence shown here is derived from an EMBL/GenBank/DDBJ whole genome shotgun (WGS) entry which is preliminary data.</text>
</comment>
<evidence type="ECO:0000256" key="4">
    <source>
        <dbReference type="ARBA" id="ARBA00023143"/>
    </source>
</evidence>
<dbReference type="PANTHER" id="PTHR30288">
    <property type="entry name" value="FLAGELLAR CAP/ASSEMBLY PROTEIN FLID"/>
    <property type="match status" value="1"/>
</dbReference>
<dbReference type="GO" id="GO:0005576">
    <property type="term" value="C:extracellular region"/>
    <property type="evidence" value="ECO:0007669"/>
    <property type="project" value="UniProtKB-SubCell"/>
</dbReference>
<comment type="subunit">
    <text evidence="2 5">Homopentamer.</text>
</comment>
<proteinExistence type="inferred from homology"/>
<keyword evidence="3" id="KW-0175">Coiled coil</keyword>
<dbReference type="GO" id="GO:0007155">
    <property type="term" value="P:cell adhesion"/>
    <property type="evidence" value="ECO:0007669"/>
    <property type="project" value="InterPro"/>
</dbReference>
<evidence type="ECO:0000313" key="8">
    <source>
        <dbReference type="EMBL" id="MTW09052.1"/>
    </source>
</evidence>
<keyword evidence="9" id="KW-1185">Reference proteome</keyword>
<dbReference type="AlphaFoldDB" id="A0A6L6Q9K0"/>
<comment type="function">
    <text evidence="5">Required for morphogenesis and for the elongation of the flagellar filament by facilitating polymerization of the flagellin monomers at the tip of growing filament. Forms a capping structure, which prevents flagellin subunits (transported through the central channel of the flagellum) from leaking out without polymerization at the distal end.</text>
</comment>
<feature type="domain" description="Flagellar hook-associated protein 2 N-terminal" evidence="6">
    <location>
        <begin position="31"/>
        <end position="122"/>
    </location>
</feature>
<dbReference type="PANTHER" id="PTHR30288:SF0">
    <property type="entry name" value="FLAGELLAR HOOK-ASSOCIATED PROTEIN 2"/>
    <property type="match status" value="1"/>
</dbReference>
<keyword evidence="8" id="KW-0969">Cilium</keyword>
<keyword evidence="5" id="KW-0964">Secreted</keyword>
<dbReference type="InterPro" id="IPR010809">
    <property type="entry name" value="FliD_C"/>
</dbReference>
<evidence type="ECO:0000256" key="5">
    <source>
        <dbReference type="RuleBase" id="RU362066"/>
    </source>
</evidence>
<protein>
    <recommendedName>
        <fullName evidence="5">Flagellar hook-associated protein 2</fullName>
        <shortName evidence="5">HAP2</shortName>
    </recommendedName>
    <alternativeName>
        <fullName evidence="5">Flagellar cap protein</fullName>
    </alternativeName>
</protein>
<evidence type="ECO:0000256" key="3">
    <source>
        <dbReference type="ARBA" id="ARBA00023054"/>
    </source>
</evidence>
<dbReference type="Proteomes" id="UP000472320">
    <property type="component" value="Unassembled WGS sequence"/>
</dbReference>
<accession>A0A6L6Q9K0</accession>
<gene>
    <name evidence="8" type="primary">fliD</name>
    <name evidence="8" type="ORF">GM658_00425</name>
</gene>
<keyword evidence="8" id="KW-0966">Cell projection</keyword>
<comment type="subcellular location">
    <subcellularLocation>
        <location evidence="5">Secreted</location>
    </subcellularLocation>
    <subcellularLocation>
        <location evidence="5">Bacterial flagellum</location>
    </subcellularLocation>
</comment>
<dbReference type="GO" id="GO:0009424">
    <property type="term" value="C:bacterial-type flagellum hook"/>
    <property type="evidence" value="ECO:0007669"/>
    <property type="project" value="UniProtKB-UniRule"/>
</dbReference>
<evidence type="ECO:0000259" key="6">
    <source>
        <dbReference type="Pfam" id="PF02465"/>
    </source>
</evidence>
<dbReference type="InterPro" id="IPR003481">
    <property type="entry name" value="FliD_N"/>
</dbReference>
<dbReference type="EMBL" id="WNKX01000001">
    <property type="protein sequence ID" value="MTW09052.1"/>
    <property type="molecule type" value="Genomic_DNA"/>
</dbReference>
<dbReference type="OrthoDB" id="8771769at2"/>
<keyword evidence="8" id="KW-0282">Flagellum</keyword>
<comment type="similarity">
    <text evidence="1 5">Belongs to the FliD family.</text>
</comment>
<organism evidence="8 9">
    <name type="scientific">Massilia eburnea</name>
    <dbReference type="NCBI Taxonomy" id="1776165"/>
    <lineage>
        <taxon>Bacteria</taxon>
        <taxon>Pseudomonadati</taxon>
        <taxon>Pseudomonadota</taxon>
        <taxon>Betaproteobacteria</taxon>
        <taxon>Burkholderiales</taxon>
        <taxon>Oxalobacteraceae</taxon>
        <taxon>Telluria group</taxon>
        <taxon>Massilia</taxon>
    </lineage>
</organism>
<reference evidence="8 9" key="1">
    <citation type="submission" date="2019-11" db="EMBL/GenBank/DDBJ databases">
        <title>Type strains purchased from KCTC, JCM and DSMZ.</title>
        <authorList>
            <person name="Lu H."/>
        </authorList>
    </citation>
    <scope>NUCLEOTIDE SEQUENCE [LARGE SCALE GENOMIC DNA]</scope>
    <source>
        <strain evidence="8 9">JCM 31587</strain>
    </source>
</reference>
<dbReference type="Pfam" id="PF07195">
    <property type="entry name" value="FliD_C"/>
    <property type="match status" value="1"/>
</dbReference>
<evidence type="ECO:0000256" key="2">
    <source>
        <dbReference type="ARBA" id="ARBA00011255"/>
    </source>
</evidence>
<evidence type="ECO:0000256" key="1">
    <source>
        <dbReference type="ARBA" id="ARBA00009764"/>
    </source>
</evidence>
<sequence length="437" mass="44718">MDMYVSSLLSTLYGSSLALGNASVAGTPSTDVLAQVEQTLAPQRAAAAQLNASISLSQARFSGLGQLKSALSVFQDLAESLAGAGLSTRGSSSSSDVLSVTTGATAEAGSHDVSVSQLAQQQILVSQEVASPDTPLGTGSPTVIRIGTGETSKSITINSQDNTLQGIADALKEAGFDASLVRSPTGTALELRSASGEGNNLSVNVAGDATLRGFFAGLEQTQSAQDAILTVDGKSVKSADNKVEGAIKGVTLNLNDVGDTTVTVAQDDGEIAKNVAAFVKGFNALQDRLDSLTNGALKGNSALAQVRTQLDQLVRSAGGSSDELANDGLTVSSNGRLQLDTKKLNAAIAADPTALAKLFTDEGRGLADALGSRLESLDGQRSVVGFALTQADNELETLQSRRSSFAQMLTVQAQALVQLYSQQNEFGGASSILDLFA</sequence>
<name>A0A6L6Q9K0_9BURK</name>
<evidence type="ECO:0000259" key="7">
    <source>
        <dbReference type="Pfam" id="PF07195"/>
    </source>
</evidence>
<evidence type="ECO:0000313" key="9">
    <source>
        <dbReference type="Proteomes" id="UP000472320"/>
    </source>
</evidence>
<dbReference type="Pfam" id="PF02465">
    <property type="entry name" value="FliD_N"/>
    <property type="match status" value="1"/>
</dbReference>